<dbReference type="GO" id="GO:0006412">
    <property type="term" value="P:translation"/>
    <property type="evidence" value="ECO:0007669"/>
    <property type="project" value="UniProtKB-UniRule"/>
</dbReference>
<dbReference type="InterPro" id="IPR036821">
    <property type="entry name" value="Peptide_deformylase_sf"/>
</dbReference>
<evidence type="ECO:0000256" key="3">
    <source>
        <dbReference type="ARBA" id="ARBA00022801"/>
    </source>
</evidence>
<dbReference type="CDD" id="cd00487">
    <property type="entry name" value="Pep_deformylase"/>
    <property type="match status" value="1"/>
</dbReference>
<dbReference type="EMBL" id="CP046401">
    <property type="protein sequence ID" value="QGY47634.1"/>
    <property type="molecule type" value="Genomic_DNA"/>
</dbReference>
<proteinExistence type="inferred from homology"/>
<dbReference type="Gene3D" id="3.90.45.10">
    <property type="entry name" value="Peptide deformylase"/>
    <property type="match status" value="1"/>
</dbReference>
<evidence type="ECO:0000256" key="2">
    <source>
        <dbReference type="ARBA" id="ARBA00022723"/>
    </source>
</evidence>
<name>A0A6I6KBL8_9BACT</name>
<feature type="binding site" evidence="4">
    <location>
        <position position="137"/>
    </location>
    <ligand>
        <name>Fe cation</name>
        <dbReference type="ChEBI" id="CHEBI:24875"/>
    </ligand>
</feature>
<gene>
    <name evidence="4 5" type="primary">def</name>
    <name evidence="5" type="ORF">GM418_29390</name>
</gene>
<dbReference type="Proteomes" id="UP000428260">
    <property type="component" value="Chromosome"/>
</dbReference>
<dbReference type="NCBIfam" id="NF001159">
    <property type="entry name" value="PRK00150.1-3"/>
    <property type="match status" value="1"/>
</dbReference>
<dbReference type="AlphaFoldDB" id="A0A6I6KBL8"/>
<comment type="catalytic activity">
    <reaction evidence="4">
        <text>N-terminal N-formyl-L-methionyl-[peptide] + H2O = N-terminal L-methionyl-[peptide] + formate</text>
        <dbReference type="Rhea" id="RHEA:24420"/>
        <dbReference type="Rhea" id="RHEA-COMP:10639"/>
        <dbReference type="Rhea" id="RHEA-COMP:10640"/>
        <dbReference type="ChEBI" id="CHEBI:15377"/>
        <dbReference type="ChEBI" id="CHEBI:15740"/>
        <dbReference type="ChEBI" id="CHEBI:49298"/>
        <dbReference type="ChEBI" id="CHEBI:64731"/>
        <dbReference type="EC" id="3.5.1.88"/>
    </reaction>
</comment>
<keyword evidence="4" id="KW-0408">Iron</keyword>
<feature type="binding site" evidence="4">
    <location>
        <position position="141"/>
    </location>
    <ligand>
        <name>Fe cation</name>
        <dbReference type="ChEBI" id="CHEBI:24875"/>
    </ligand>
</feature>
<dbReference type="NCBIfam" id="TIGR00079">
    <property type="entry name" value="pept_deformyl"/>
    <property type="match status" value="1"/>
</dbReference>
<dbReference type="RefSeq" id="WP_158871703.1">
    <property type="nucleotide sequence ID" value="NZ_CP046401.1"/>
</dbReference>
<dbReference type="PIRSF" id="PIRSF004749">
    <property type="entry name" value="Pep_def"/>
    <property type="match status" value="1"/>
</dbReference>
<dbReference type="PANTHER" id="PTHR10458:SF22">
    <property type="entry name" value="PEPTIDE DEFORMYLASE"/>
    <property type="match status" value="1"/>
</dbReference>
<keyword evidence="3 4" id="KW-0378">Hydrolase</keyword>
<keyword evidence="6" id="KW-1185">Reference proteome</keyword>
<organism evidence="5 6">
    <name type="scientific">Maribellus comscasis</name>
    <dbReference type="NCBI Taxonomy" id="2681766"/>
    <lineage>
        <taxon>Bacteria</taxon>
        <taxon>Pseudomonadati</taxon>
        <taxon>Bacteroidota</taxon>
        <taxon>Bacteroidia</taxon>
        <taxon>Marinilabiliales</taxon>
        <taxon>Prolixibacteraceae</taxon>
        <taxon>Maribellus</taxon>
    </lineage>
</organism>
<dbReference type="EC" id="3.5.1.88" evidence="4"/>
<keyword evidence="2 4" id="KW-0479">Metal-binding</keyword>
<dbReference type="HAMAP" id="MF_00163">
    <property type="entry name" value="Pep_deformylase"/>
    <property type="match status" value="1"/>
</dbReference>
<keyword evidence="4" id="KW-0648">Protein biosynthesis</keyword>
<dbReference type="KEGG" id="mcos:GM418_29390"/>
<dbReference type="GO" id="GO:0046872">
    <property type="term" value="F:metal ion binding"/>
    <property type="evidence" value="ECO:0007669"/>
    <property type="project" value="UniProtKB-KW"/>
</dbReference>
<feature type="active site" evidence="4">
    <location>
        <position position="138"/>
    </location>
</feature>
<accession>A0A6I6KBL8</accession>
<comment type="function">
    <text evidence="4">Removes the formyl group from the N-terminal Met of newly synthesized proteins. Requires at least a dipeptide for an efficient rate of reaction. N-terminal L-methionine is a prerequisite for activity but the enzyme has broad specificity at other positions.</text>
</comment>
<dbReference type="SUPFAM" id="SSF56420">
    <property type="entry name" value="Peptide deformylase"/>
    <property type="match status" value="1"/>
</dbReference>
<dbReference type="Pfam" id="PF01327">
    <property type="entry name" value="Pep_deformylase"/>
    <property type="match status" value="1"/>
</dbReference>
<feature type="binding site" evidence="4">
    <location>
        <position position="95"/>
    </location>
    <ligand>
        <name>Fe cation</name>
        <dbReference type="ChEBI" id="CHEBI:24875"/>
    </ligand>
</feature>
<dbReference type="PRINTS" id="PR01576">
    <property type="entry name" value="PDEFORMYLASE"/>
</dbReference>
<protein>
    <recommendedName>
        <fullName evidence="4">Peptide deformylase</fullName>
        <shortName evidence="4">PDF</shortName>
        <ecNumber evidence="4">3.5.1.88</ecNumber>
    </recommendedName>
    <alternativeName>
        <fullName evidence="4">Polypeptide deformylase</fullName>
    </alternativeName>
</protein>
<evidence type="ECO:0000256" key="4">
    <source>
        <dbReference type="HAMAP-Rule" id="MF_00163"/>
    </source>
</evidence>
<dbReference type="GO" id="GO:0042586">
    <property type="term" value="F:peptide deformylase activity"/>
    <property type="evidence" value="ECO:0007669"/>
    <property type="project" value="UniProtKB-UniRule"/>
</dbReference>
<comment type="cofactor">
    <cofactor evidence="4">
        <name>Fe(2+)</name>
        <dbReference type="ChEBI" id="CHEBI:29033"/>
    </cofactor>
    <text evidence="4">Binds 1 Fe(2+) ion.</text>
</comment>
<evidence type="ECO:0000256" key="1">
    <source>
        <dbReference type="ARBA" id="ARBA00010759"/>
    </source>
</evidence>
<dbReference type="InterPro" id="IPR023635">
    <property type="entry name" value="Peptide_deformylase"/>
</dbReference>
<evidence type="ECO:0000313" key="6">
    <source>
        <dbReference type="Proteomes" id="UP000428260"/>
    </source>
</evidence>
<reference evidence="5 6" key="1">
    <citation type="submission" date="2019-11" db="EMBL/GenBank/DDBJ databases">
        <authorList>
            <person name="Zheng R.K."/>
            <person name="Sun C.M."/>
        </authorList>
    </citation>
    <scope>NUCLEOTIDE SEQUENCE [LARGE SCALE GENOMIC DNA]</scope>
    <source>
        <strain evidence="5 6">WC007</strain>
    </source>
</reference>
<comment type="similarity">
    <text evidence="1 4">Belongs to the polypeptide deformylase family.</text>
</comment>
<dbReference type="PANTHER" id="PTHR10458">
    <property type="entry name" value="PEPTIDE DEFORMYLASE"/>
    <property type="match status" value="1"/>
</dbReference>
<sequence length="171" mass="19544">MILPIVLYGSKILRNKAYDIDAGDNFTELAANMTLTLKNQQGYGLAGPQVAVLKNIFVIDTTSVNNDGTAPDVKMYLNPEILDYSAKELYYNEGCFSIPGIFEDVIRPDKIEVRYRDENFDIREETLDGLTARIFQHEYDHLQGILFIDRLSSLRKRMIKSKLKQIARSSM</sequence>
<evidence type="ECO:0000313" key="5">
    <source>
        <dbReference type="EMBL" id="QGY47634.1"/>
    </source>
</evidence>